<keyword evidence="1" id="KW-1133">Transmembrane helix</keyword>
<organism evidence="2 3">
    <name type="scientific">Actinopolymorpha pittospori</name>
    <dbReference type="NCBI Taxonomy" id="648752"/>
    <lineage>
        <taxon>Bacteria</taxon>
        <taxon>Bacillati</taxon>
        <taxon>Actinomycetota</taxon>
        <taxon>Actinomycetes</taxon>
        <taxon>Propionibacteriales</taxon>
        <taxon>Actinopolymorphaceae</taxon>
        <taxon>Actinopolymorpha</taxon>
    </lineage>
</organism>
<reference evidence="2" key="1">
    <citation type="submission" date="2020-10" db="EMBL/GenBank/DDBJ databases">
        <title>Sequencing the genomes of 1000 actinobacteria strains.</title>
        <authorList>
            <person name="Klenk H.-P."/>
        </authorList>
    </citation>
    <scope>NUCLEOTIDE SEQUENCE</scope>
    <source>
        <strain evidence="2">DSM 45354</strain>
    </source>
</reference>
<name>A0A927MRZ4_9ACTN</name>
<dbReference type="AlphaFoldDB" id="A0A927MRZ4"/>
<accession>A0A927MRZ4</accession>
<keyword evidence="3" id="KW-1185">Reference proteome</keyword>
<keyword evidence="1" id="KW-0472">Membrane</keyword>
<evidence type="ECO:0000313" key="3">
    <source>
        <dbReference type="Proteomes" id="UP000638648"/>
    </source>
</evidence>
<feature type="transmembrane region" description="Helical" evidence="1">
    <location>
        <begin position="83"/>
        <end position="102"/>
    </location>
</feature>
<keyword evidence="1" id="KW-0812">Transmembrane</keyword>
<comment type="caution">
    <text evidence="2">The sequence shown here is derived from an EMBL/GenBank/DDBJ whole genome shotgun (WGS) entry which is preliminary data.</text>
</comment>
<evidence type="ECO:0000256" key="1">
    <source>
        <dbReference type="SAM" id="Phobius"/>
    </source>
</evidence>
<dbReference type="RefSeq" id="WP_192749616.1">
    <property type="nucleotide sequence ID" value="NZ_BAABJL010000133.1"/>
</dbReference>
<dbReference type="Proteomes" id="UP000638648">
    <property type="component" value="Unassembled WGS sequence"/>
</dbReference>
<proteinExistence type="predicted"/>
<evidence type="ECO:0000313" key="2">
    <source>
        <dbReference type="EMBL" id="MBE1605246.1"/>
    </source>
</evidence>
<gene>
    <name evidence="2" type="ORF">HEB94_002094</name>
</gene>
<protein>
    <submittedName>
        <fullName evidence="2">Uncharacterized protein</fullName>
    </submittedName>
</protein>
<sequence>MFGLWVLASLLMRRPFMLAAGRTIATAKIGDEGAAQWEARWNQEPRFRHDLRFVSLVVGIVLLADAVVRVIIAYALPISAVPLATTVQYVVMLACLLSWFFWYTNAHGLRA</sequence>
<dbReference type="NCBIfam" id="NF041646">
    <property type="entry name" value="VC0807_fam"/>
    <property type="match status" value="1"/>
</dbReference>
<dbReference type="EMBL" id="JADBEM010000001">
    <property type="protein sequence ID" value="MBE1605246.1"/>
    <property type="molecule type" value="Genomic_DNA"/>
</dbReference>
<feature type="transmembrane region" description="Helical" evidence="1">
    <location>
        <begin position="51"/>
        <end position="76"/>
    </location>
</feature>